<keyword evidence="3" id="KW-0804">Transcription</keyword>
<dbReference type="AlphaFoldDB" id="A0A6A3A6L3"/>
<accession>A0A6A3A6L3</accession>
<name>A0A6A3A6L3_HIBSY</name>
<dbReference type="GO" id="GO:0080090">
    <property type="term" value="P:regulation of primary metabolic process"/>
    <property type="evidence" value="ECO:0007669"/>
    <property type="project" value="UniProtKB-ARBA"/>
</dbReference>
<keyword evidence="5" id="KW-0175">Coiled coil</keyword>
<dbReference type="Pfam" id="PF00010">
    <property type="entry name" value="HLH"/>
    <property type="match status" value="1"/>
</dbReference>
<evidence type="ECO:0000256" key="2">
    <source>
        <dbReference type="ARBA" id="ARBA00023015"/>
    </source>
</evidence>
<sequence length="200" mass="22881">MIETTSVVERTMVVTKRADSLTRTPLHAHEHVIAERKRREKISRSFSSLSALIPGLNKKDKSSVLGDAIEYLKKLQERMATLEEQVAKRRVESVKFVKKTQFHIDEENFDFQSNNSFPEIEARVSDKDVLIRILCETNKGYVLNIINEVEKLHLSVIHTNVLPFGQSTLDVTIVARMEADFSMTLKDLVKTLQQGLLKVM</sequence>
<evidence type="ECO:0000313" key="7">
    <source>
        <dbReference type="EMBL" id="KAE8700000.1"/>
    </source>
</evidence>
<organism evidence="7 8">
    <name type="scientific">Hibiscus syriacus</name>
    <name type="common">Rose of Sharon</name>
    <dbReference type="NCBI Taxonomy" id="106335"/>
    <lineage>
        <taxon>Eukaryota</taxon>
        <taxon>Viridiplantae</taxon>
        <taxon>Streptophyta</taxon>
        <taxon>Embryophyta</taxon>
        <taxon>Tracheophyta</taxon>
        <taxon>Spermatophyta</taxon>
        <taxon>Magnoliopsida</taxon>
        <taxon>eudicotyledons</taxon>
        <taxon>Gunneridae</taxon>
        <taxon>Pentapetalae</taxon>
        <taxon>rosids</taxon>
        <taxon>malvids</taxon>
        <taxon>Malvales</taxon>
        <taxon>Malvaceae</taxon>
        <taxon>Malvoideae</taxon>
        <taxon>Hibiscus</taxon>
    </lineage>
</organism>
<feature type="domain" description="BHLH" evidence="6">
    <location>
        <begin position="26"/>
        <end position="75"/>
    </location>
</feature>
<dbReference type="InterPro" id="IPR036638">
    <property type="entry name" value="HLH_DNA-bd_sf"/>
</dbReference>
<reference evidence="7" key="1">
    <citation type="submission" date="2019-09" db="EMBL/GenBank/DDBJ databases">
        <title>Draft genome information of white flower Hibiscus syriacus.</title>
        <authorList>
            <person name="Kim Y.-M."/>
        </authorList>
    </citation>
    <scope>NUCLEOTIDE SEQUENCE [LARGE SCALE GENOMIC DNA]</scope>
    <source>
        <strain evidence="7">YM2019G1</strain>
    </source>
</reference>
<dbReference type="Gene3D" id="4.10.280.10">
    <property type="entry name" value="Helix-loop-helix DNA-binding domain"/>
    <property type="match status" value="1"/>
</dbReference>
<dbReference type="GO" id="GO:0005634">
    <property type="term" value="C:nucleus"/>
    <property type="evidence" value="ECO:0007669"/>
    <property type="project" value="UniProtKB-SubCell"/>
</dbReference>
<evidence type="ECO:0000256" key="1">
    <source>
        <dbReference type="ARBA" id="ARBA00004123"/>
    </source>
</evidence>
<evidence type="ECO:0000259" key="6">
    <source>
        <dbReference type="PROSITE" id="PS50888"/>
    </source>
</evidence>
<dbReference type="GO" id="GO:0046983">
    <property type="term" value="F:protein dimerization activity"/>
    <property type="evidence" value="ECO:0007669"/>
    <property type="project" value="InterPro"/>
</dbReference>
<keyword evidence="4" id="KW-0539">Nucleus</keyword>
<dbReference type="PANTHER" id="PTHR45959">
    <property type="entry name" value="BHLH TRANSCRIPTION FACTOR"/>
    <property type="match status" value="1"/>
</dbReference>
<dbReference type="PANTHER" id="PTHR45959:SF73">
    <property type="entry name" value="TRANSCRIPTION FACTOR BHLH25"/>
    <property type="match status" value="1"/>
</dbReference>
<dbReference type="Proteomes" id="UP000436088">
    <property type="component" value="Unassembled WGS sequence"/>
</dbReference>
<protein>
    <submittedName>
        <fullName evidence="7">Transcription factor bHLH18</fullName>
    </submittedName>
</protein>
<dbReference type="InterPro" id="IPR052610">
    <property type="entry name" value="bHLH_transcription_regulator"/>
</dbReference>
<evidence type="ECO:0000256" key="4">
    <source>
        <dbReference type="ARBA" id="ARBA00023242"/>
    </source>
</evidence>
<keyword evidence="2" id="KW-0805">Transcription regulation</keyword>
<proteinExistence type="predicted"/>
<evidence type="ECO:0000256" key="3">
    <source>
        <dbReference type="ARBA" id="ARBA00023163"/>
    </source>
</evidence>
<evidence type="ECO:0000313" key="8">
    <source>
        <dbReference type="Proteomes" id="UP000436088"/>
    </source>
</evidence>
<keyword evidence="8" id="KW-1185">Reference proteome</keyword>
<dbReference type="SUPFAM" id="SSF47459">
    <property type="entry name" value="HLH, helix-loop-helix DNA-binding domain"/>
    <property type="match status" value="1"/>
</dbReference>
<comment type="caution">
    <text evidence="7">The sequence shown here is derived from an EMBL/GenBank/DDBJ whole genome shotgun (WGS) entry which is preliminary data.</text>
</comment>
<gene>
    <name evidence="7" type="ORF">F3Y22_tig00110569pilonHSYRG00290</name>
</gene>
<dbReference type="EMBL" id="VEPZ02001033">
    <property type="protein sequence ID" value="KAE8700000.1"/>
    <property type="molecule type" value="Genomic_DNA"/>
</dbReference>
<dbReference type="InterPro" id="IPR011598">
    <property type="entry name" value="bHLH_dom"/>
</dbReference>
<evidence type="ECO:0000256" key="5">
    <source>
        <dbReference type="SAM" id="Coils"/>
    </source>
</evidence>
<dbReference type="PROSITE" id="PS50888">
    <property type="entry name" value="BHLH"/>
    <property type="match status" value="1"/>
</dbReference>
<feature type="coiled-coil region" evidence="5">
    <location>
        <begin position="65"/>
        <end position="92"/>
    </location>
</feature>
<dbReference type="SMART" id="SM00353">
    <property type="entry name" value="HLH"/>
    <property type="match status" value="1"/>
</dbReference>
<comment type="subcellular location">
    <subcellularLocation>
        <location evidence="1">Nucleus</location>
    </subcellularLocation>
</comment>